<protein>
    <submittedName>
        <fullName evidence="1">Uncharacterized protein</fullName>
    </submittedName>
</protein>
<dbReference type="EMBL" id="WNTK01000006">
    <property type="protein sequence ID" value="KAG9480837.1"/>
    <property type="molecule type" value="Genomic_DNA"/>
</dbReference>
<keyword evidence="2" id="KW-1185">Reference proteome</keyword>
<dbReference type="Proteomes" id="UP000770717">
    <property type="component" value="Unassembled WGS sequence"/>
</dbReference>
<name>A0A8J6F3H3_ELECQ</name>
<proteinExistence type="predicted"/>
<reference evidence="1" key="1">
    <citation type="thesis" date="2020" institute="ProQuest LLC" country="789 East Eisenhower Parkway, Ann Arbor, MI, USA">
        <title>Comparative Genomics and Chromosome Evolution.</title>
        <authorList>
            <person name="Mudd A.B."/>
        </authorList>
    </citation>
    <scope>NUCLEOTIDE SEQUENCE</scope>
    <source>
        <strain evidence="1">HN-11 Male</strain>
        <tissue evidence="1">Kidney and liver</tissue>
    </source>
</reference>
<evidence type="ECO:0000313" key="2">
    <source>
        <dbReference type="Proteomes" id="UP000770717"/>
    </source>
</evidence>
<comment type="caution">
    <text evidence="1">The sequence shown here is derived from an EMBL/GenBank/DDBJ whole genome shotgun (WGS) entry which is preliminary data.</text>
</comment>
<gene>
    <name evidence="1" type="ORF">GDO78_010220</name>
</gene>
<organism evidence="1 2">
    <name type="scientific">Eleutherodactylus coqui</name>
    <name type="common">Puerto Rican coqui</name>
    <dbReference type="NCBI Taxonomy" id="57060"/>
    <lineage>
        <taxon>Eukaryota</taxon>
        <taxon>Metazoa</taxon>
        <taxon>Chordata</taxon>
        <taxon>Craniata</taxon>
        <taxon>Vertebrata</taxon>
        <taxon>Euteleostomi</taxon>
        <taxon>Amphibia</taxon>
        <taxon>Batrachia</taxon>
        <taxon>Anura</taxon>
        <taxon>Neobatrachia</taxon>
        <taxon>Hyloidea</taxon>
        <taxon>Eleutherodactylidae</taxon>
        <taxon>Eleutherodactylinae</taxon>
        <taxon>Eleutherodactylus</taxon>
        <taxon>Eleutherodactylus</taxon>
    </lineage>
</organism>
<dbReference type="AlphaFoldDB" id="A0A8J6F3H3"/>
<accession>A0A8J6F3H3</accession>
<evidence type="ECO:0000313" key="1">
    <source>
        <dbReference type="EMBL" id="KAG9480837.1"/>
    </source>
</evidence>
<sequence>MQGLRFTYQNTSANRRWRSWDTVYCTHGSRSIGQSLPGRYAAARVIAPLTHLQIGGFTAGFPCKGSNLQQQLRGRYDQNLIQVLRKRTSGAKYSD</sequence>